<protein>
    <recommendedName>
        <fullName evidence="3">Aminoglycoside adenylyltransferase</fullName>
    </recommendedName>
</protein>
<dbReference type="Proteomes" id="UP000800303">
    <property type="component" value="Unassembled WGS sequence"/>
</dbReference>
<dbReference type="Gene3D" id="3.30.460.40">
    <property type="match status" value="1"/>
</dbReference>
<evidence type="ECO:0000313" key="2">
    <source>
        <dbReference type="Proteomes" id="UP000800303"/>
    </source>
</evidence>
<sequence>MQTLSQTEKQLGLLREIGDLFDEIGEPFWLRGGWAIDFRVGRVLREHDDLDLVAMLSAERPIAGRLEAAGFESIVINDKQIDYRKNGVDVQILYLTHAEDGSLVPDGIPEWIWMPDCLDPRVRRLNGTSARSLTPRQLLAEKLDYERIGRPKREKDAASKELLRRLIDEER</sequence>
<accession>A0ABX0F8R8</accession>
<dbReference type="RefSeq" id="WP_166277570.1">
    <property type="nucleotide sequence ID" value="NZ_JAAFGS010000008.1"/>
</dbReference>
<name>A0ABX0F8R8_9BACL</name>
<dbReference type="Pfam" id="PF10706">
    <property type="entry name" value="Aminoglyc_resit"/>
    <property type="match status" value="1"/>
</dbReference>
<comment type="caution">
    <text evidence="1">The sequence shown here is derived from an EMBL/GenBank/DDBJ whole genome shotgun (WGS) entry which is preliminary data.</text>
</comment>
<gene>
    <name evidence="1" type="ORF">GYN08_18830</name>
</gene>
<dbReference type="EMBL" id="JAAFGS010000008">
    <property type="protein sequence ID" value="NGZ77348.1"/>
    <property type="molecule type" value="Genomic_DNA"/>
</dbReference>
<reference evidence="1 2" key="1">
    <citation type="submission" date="2020-01" db="EMBL/GenBank/DDBJ databases">
        <title>Polyphasic characterisation and genomic insights into a novel alkali tolerant bacterium VR-M41.</title>
        <authorList>
            <person name="Vemuluri V.R."/>
        </authorList>
    </citation>
    <scope>NUCLEOTIDE SEQUENCE [LARGE SCALE GENOMIC DNA]</scope>
    <source>
        <strain evidence="1 2">VR-M41</strain>
    </source>
</reference>
<organism evidence="1 2">
    <name type="scientific">Saccharibacillus alkalitolerans</name>
    <dbReference type="NCBI Taxonomy" id="2705290"/>
    <lineage>
        <taxon>Bacteria</taxon>
        <taxon>Bacillati</taxon>
        <taxon>Bacillota</taxon>
        <taxon>Bacilli</taxon>
        <taxon>Bacillales</taxon>
        <taxon>Paenibacillaceae</taxon>
        <taxon>Saccharibacillus</taxon>
    </lineage>
</organism>
<keyword evidence="2" id="KW-1185">Reference proteome</keyword>
<evidence type="ECO:0000313" key="1">
    <source>
        <dbReference type="EMBL" id="NGZ77348.1"/>
    </source>
</evidence>
<proteinExistence type="predicted"/>
<evidence type="ECO:0008006" key="3">
    <source>
        <dbReference type="Google" id="ProtNLM"/>
    </source>
</evidence>
<dbReference type="InterPro" id="IPR019646">
    <property type="entry name" value="Aminoglyc_AdlTrfase"/>
</dbReference>